<accession>A0A218KC71</accession>
<keyword evidence="2" id="KW-1185">Reference proteome</keyword>
<gene>
    <name evidence="1" type="ORF">PBC2_168</name>
</gene>
<dbReference type="Proteomes" id="UP000223102">
    <property type="component" value="Segment"/>
</dbReference>
<evidence type="ECO:0000313" key="1">
    <source>
        <dbReference type="EMBL" id="AKQ08483.1"/>
    </source>
</evidence>
<proteinExistence type="predicted"/>
<dbReference type="EMBL" id="KT070867">
    <property type="protein sequence ID" value="AKQ08483.1"/>
    <property type="molecule type" value="Genomic_DNA"/>
</dbReference>
<reference evidence="1 2" key="1">
    <citation type="submission" date="2015-06" db="EMBL/GenBank/DDBJ databases">
        <title>Complete genome sequence of Bacillus cereus phage PBC2.</title>
        <authorList>
            <person name="Kong M."/>
            <person name="Ryu S."/>
        </authorList>
    </citation>
    <scope>NUCLEOTIDE SEQUENCE [LARGE SCALE GENOMIC DNA]</scope>
</reference>
<evidence type="ECO:0000313" key="2">
    <source>
        <dbReference type="Proteomes" id="UP000223102"/>
    </source>
</evidence>
<organism evidence="1 2">
    <name type="scientific">Bacillus phage PBC2</name>
    <dbReference type="NCBI Taxonomy" id="1675029"/>
    <lineage>
        <taxon>Viruses</taxon>
        <taxon>Duplodnaviria</taxon>
        <taxon>Heunggongvirae</taxon>
        <taxon>Uroviricota</taxon>
        <taxon>Caudoviricetes</taxon>
        <taxon>Andregratiavirinae</taxon>
        <taxon>Haetaevirus</taxon>
        <taxon>Haetaevirus PBC2</taxon>
    </lineage>
</organism>
<name>A0A218KC71_9CAUD</name>
<sequence length="100" mass="11743">MNFDFDFNEYNVDEKNGFTHTGESEENVNMNECGHYKVGDVVEIVDNVYGHGFKIGEHIRVTTVDEFGFIYYARSLKDNMRWAVHDTEVVEVERVKKEEE</sequence>
<protein>
    <submittedName>
        <fullName evidence="1">Uncharacterized protein</fullName>
    </submittedName>
</protein>